<feature type="compositionally biased region" description="Polar residues" evidence="1">
    <location>
        <begin position="9"/>
        <end position="19"/>
    </location>
</feature>
<reference evidence="2 3" key="1">
    <citation type="journal article" date="2013" name="ISME J.">
        <title>A metabolic model for members of the genus Tetrasphaera involved in enhanced biological phosphorus removal.</title>
        <authorList>
            <person name="Kristiansen R."/>
            <person name="Nguyen H.T.T."/>
            <person name="Saunders A.M."/>
            <person name="Nielsen J.L."/>
            <person name="Wimmer R."/>
            <person name="Le V.Q."/>
            <person name="McIlroy S.J."/>
            <person name="Petrovski S."/>
            <person name="Seviour R.J."/>
            <person name="Calteau A."/>
            <person name="Nielsen K.L."/>
            <person name="Nielsen P.H."/>
        </authorList>
    </citation>
    <scope>NUCLEOTIDE SEQUENCE [LARGE SCALE GENOMIC DNA]</scope>
    <source>
        <strain evidence="2 3">T1-X7</strain>
    </source>
</reference>
<accession>A0A077LY45</accession>
<comment type="caution">
    <text evidence="2">The sequence shown here is derived from an EMBL/GenBank/DDBJ whole genome shotgun (WGS) entry which is preliminary data.</text>
</comment>
<sequence length="110" mass="11574">MRRGPARPTTVTDNVSASPRRTGRRDAAVSRISPLGSDSELIADRPTISPAAEADRRSQTQSQKRSRKPTPTGSGEDGSDTPRAHGHATGVHDIGRDSTAALLFESGLAT</sequence>
<dbReference type="AlphaFoldDB" id="A0A077LY45"/>
<gene>
    <name evidence="2" type="ORF">BN12_1510012</name>
</gene>
<dbReference type="Proteomes" id="UP000035721">
    <property type="component" value="Unassembled WGS sequence"/>
</dbReference>
<evidence type="ECO:0000256" key="1">
    <source>
        <dbReference type="SAM" id="MobiDB-lite"/>
    </source>
</evidence>
<dbReference type="STRING" id="1194083.BN12_1510012"/>
<keyword evidence="3" id="KW-1185">Reference proteome</keyword>
<proteinExistence type="predicted"/>
<organism evidence="2 3">
    <name type="scientific">Nostocoides japonicum T1-X7</name>
    <dbReference type="NCBI Taxonomy" id="1194083"/>
    <lineage>
        <taxon>Bacteria</taxon>
        <taxon>Bacillati</taxon>
        <taxon>Actinomycetota</taxon>
        <taxon>Actinomycetes</taxon>
        <taxon>Micrococcales</taxon>
        <taxon>Intrasporangiaceae</taxon>
        <taxon>Nostocoides</taxon>
    </lineage>
</organism>
<evidence type="ECO:0000313" key="2">
    <source>
        <dbReference type="EMBL" id="CCH76899.1"/>
    </source>
</evidence>
<protein>
    <submittedName>
        <fullName evidence="2">Uncharacterized protein</fullName>
    </submittedName>
</protein>
<name>A0A077LY45_9MICO</name>
<dbReference type="EMBL" id="CAJB01000059">
    <property type="protein sequence ID" value="CCH76899.1"/>
    <property type="molecule type" value="Genomic_DNA"/>
</dbReference>
<evidence type="ECO:0000313" key="3">
    <source>
        <dbReference type="Proteomes" id="UP000035721"/>
    </source>
</evidence>
<feature type="region of interest" description="Disordered" evidence="1">
    <location>
        <begin position="1"/>
        <end position="97"/>
    </location>
</feature>